<reference evidence="2 3" key="1">
    <citation type="submission" date="2017-05" db="EMBL/GenBank/DDBJ databases">
        <authorList>
            <person name="Varghese N."/>
            <person name="Submissions S."/>
        </authorList>
    </citation>
    <scope>NUCLEOTIDE SEQUENCE [LARGE SCALE GENOMIC DNA]</scope>
    <source>
        <strain evidence="2 3">DSM 100094</strain>
    </source>
</reference>
<gene>
    <name evidence="2" type="ORF">SAMN06265221_105258</name>
</gene>
<name>A0A521CZP5_9RHOB</name>
<accession>A0A521CZP5</accession>
<dbReference type="AlphaFoldDB" id="A0A521CZP5"/>
<organism evidence="2 3">
    <name type="scientific">Paracoccus laeviglucosivorans</name>
    <dbReference type="NCBI Taxonomy" id="1197861"/>
    <lineage>
        <taxon>Bacteria</taxon>
        <taxon>Pseudomonadati</taxon>
        <taxon>Pseudomonadota</taxon>
        <taxon>Alphaproteobacteria</taxon>
        <taxon>Rhodobacterales</taxon>
        <taxon>Paracoccaceae</taxon>
        <taxon>Paracoccus</taxon>
    </lineage>
</organism>
<keyword evidence="3" id="KW-1185">Reference proteome</keyword>
<evidence type="ECO:0000313" key="3">
    <source>
        <dbReference type="Proteomes" id="UP000319014"/>
    </source>
</evidence>
<feature type="compositionally biased region" description="Acidic residues" evidence="1">
    <location>
        <begin position="58"/>
        <end position="67"/>
    </location>
</feature>
<evidence type="ECO:0000256" key="1">
    <source>
        <dbReference type="SAM" id="MobiDB-lite"/>
    </source>
</evidence>
<feature type="region of interest" description="Disordered" evidence="1">
    <location>
        <begin position="1"/>
        <end position="92"/>
    </location>
</feature>
<feature type="compositionally biased region" description="Polar residues" evidence="1">
    <location>
        <begin position="8"/>
        <end position="18"/>
    </location>
</feature>
<feature type="compositionally biased region" description="Basic and acidic residues" evidence="1">
    <location>
        <begin position="68"/>
        <end position="92"/>
    </location>
</feature>
<dbReference type="RefSeq" id="WP_142662795.1">
    <property type="nucleotide sequence ID" value="NZ_FXTK01000005.1"/>
</dbReference>
<sequence>MGTDNDRYGQSQSQSQTQKPDDLTKRPREEDEVSDTGVEFPDREDDDNEDDASHREVTDDDLDDDDEGGLRDETHEISREDELKRQQREQRG</sequence>
<feature type="compositionally biased region" description="Basic and acidic residues" evidence="1">
    <location>
        <begin position="19"/>
        <end position="29"/>
    </location>
</feature>
<proteinExistence type="predicted"/>
<dbReference type="EMBL" id="FXTK01000005">
    <property type="protein sequence ID" value="SMO64130.1"/>
    <property type="molecule type" value="Genomic_DNA"/>
</dbReference>
<evidence type="ECO:0000313" key="2">
    <source>
        <dbReference type="EMBL" id="SMO64130.1"/>
    </source>
</evidence>
<dbReference type="Proteomes" id="UP000319014">
    <property type="component" value="Unassembled WGS sequence"/>
</dbReference>
<protein>
    <submittedName>
        <fullName evidence="2">Uncharacterized protein</fullName>
    </submittedName>
</protein>